<dbReference type="Proteomes" id="UP000296049">
    <property type="component" value="Unassembled WGS sequence"/>
</dbReference>
<protein>
    <submittedName>
        <fullName evidence="2">Uncharacterized protein</fullName>
    </submittedName>
</protein>
<sequence length="112" mass="12635">MASYNCGNGPREHTCFGVISAKEGIDLFGRSVQLLLLTEQAQRNRNPQAAEHARHRKNSDSKTKPARGDLRKTEPLLTLSLRGGLMLQQGLDVWIDVICEFKLHHVKVFLQQ</sequence>
<feature type="region of interest" description="Disordered" evidence="1">
    <location>
        <begin position="43"/>
        <end position="71"/>
    </location>
</feature>
<feature type="compositionally biased region" description="Basic and acidic residues" evidence="1">
    <location>
        <begin position="58"/>
        <end position="71"/>
    </location>
</feature>
<evidence type="ECO:0000313" key="2">
    <source>
        <dbReference type="EMBL" id="EOB02376.1"/>
    </source>
</evidence>
<reference evidence="3" key="1">
    <citation type="journal article" date="2013" name="Nat. Genet.">
        <title>The duck genome and transcriptome provide insight into an avian influenza virus reservoir species.</title>
        <authorList>
            <person name="Huang Y."/>
            <person name="Li Y."/>
            <person name="Burt D.W."/>
            <person name="Chen H."/>
            <person name="Zhang Y."/>
            <person name="Qian W."/>
            <person name="Kim H."/>
            <person name="Gan S."/>
            <person name="Zhao Y."/>
            <person name="Li J."/>
            <person name="Yi K."/>
            <person name="Feng H."/>
            <person name="Zhu P."/>
            <person name="Li B."/>
            <person name="Liu Q."/>
            <person name="Fairley S."/>
            <person name="Magor K.E."/>
            <person name="Du Z."/>
            <person name="Hu X."/>
            <person name="Goodman L."/>
            <person name="Tafer H."/>
            <person name="Vignal A."/>
            <person name="Lee T."/>
            <person name="Kim K.W."/>
            <person name="Sheng Z."/>
            <person name="An Y."/>
            <person name="Searle S."/>
            <person name="Herrero J."/>
            <person name="Groenen M.A."/>
            <person name="Crooijmans R.P."/>
            <person name="Faraut T."/>
            <person name="Cai Q."/>
            <person name="Webster R.G."/>
            <person name="Aldridge J.R."/>
            <person name="Warren W.C."/>
            <person name="Bartschat S."/>
            <person name="Kehr S."/>
            <person name="Marz M."/>
            <person name="Stadler P.F."/>
            <person name="Smith J."/>
            <person name="Kraus R.H."/>
            <person name="Zhao Y."/>
            <person name="Ren L."/>
            <person name="Fei J."/>
            <person name="Morisson M."/>
            <person name="Kaiser P."/>
            <person name="Griffin D.K."/>
            <person name="Rao M."/>
            <person name="Pitel F."/>
            <person name="Wang J."/>
            <person name="Li N."/>
        </authorList>
    </citation>
    <scope>NUCLEOTIDE SEQUENCE [LARGE SCALE GENOMIC DNA]</scope>
</reference>
<gene>
    <name evidence="2" type="ORF">Anapl_02396</name>
</gene>
<accession>R0JXV0</accession>
<organism evidence="2 3">
    <name type="scientific">Anas platyrhynchos</name>
    <name type="common">Mallard</name>
    <name type="synonym">Anas boschas</name>
    <dbReference type="NCBI Taxonomy" id="8839"/>
    <lineage>
        <taxon>Eukaryota</taxon>
        <taxon>Metazoa</taxon>
        <taxon>Chordata</taxon>
        <taxon>Craniata</taxon>
        <taxon>Vertebrata</taxon>
        <taxon>Euteleostomi</taxon>
        <taxon>Archelosauria</taxon>
        <taxon>Archosauria</taxon>
        <taxon>Dinosauria</taxon>
        <taxon>Saurischia</taxon>
        <taxon>Theropoda</taxon>
        <taxon>Coelurosauria</taxon>
        <taxon>Aves</taxon>
        <taxon>Neognathae</taxon>
        <taxon>Galloanserae</taxon>
        <taxon>Anseriformes</taxon>
        <taxon>Anatidae</taxon>
        <taxon>Anatinae</taxon>
        <taxon>Anas</taxon>
    </lineage>
</organism>
<keyword evidence="3" id="KW-1185">Reference proteome</keyword>
<evidence type="ECO:0000256" key="1">
    <source>
        <dbReference type="SAM" id="MobiDB-lite"/>
    </source>
</evidence>
<name>R0JXV0_ANAPL</name>
<proteinExistence type="predicted"/>
<dbReference type="EMBL" id="KB742969">
    <property type="protein sequence ID" value="EOB02376.1"/>
    <property type="molecule type" value="Genomic_DNA"/>
</dbReference>
<evidence type="ECO:0000313" key="3">
    <source>
        <dbReference type="Proteomes" id="UP000296049"/>
    </source>
</evidence>
<dbReference type="AlphaFoldDB" id="R0JXV0"/>